<dbReference type="SUPFAM" id="SSF57756">
    <property type="entry name" value="Retrovirus zinc finger-like domains"/>
    <property type="match status" value="1"/>
</dbReference>
<dbReference type="InterPro" id="IPR036875">
    <property type="entry name" value="Znf_CCHC_sf"/>
</dbReference>
<keyword evidence="3" id="KW-0548">Nucleotidyltransferase</keyword>
<name>A0ABQ5E2S4_9ASTR</name>
<keyword evidence="3" id="KW-0808">Transferase</keyword>
<keyword evidence="1" id="KW-0862">Zinc</keyword>
<keyword evidence="1" id="KW-0479">Metal-binding</keyword>
<proteinExistence type="predicted"/>
<evidence type="ECO:0000259" key="2">
    <source>
        <dbReference type="PROSITE" id="PS50158"/>
    </source>
</evidence>
<evidence type="ECO:0000313" key="3">
    <source>
        <dbReference type="EMBL" id="GJT44927.1"/>
    </source>
</evidence>
<keyword evidence="4" id="KW-1185">Reference proteome</keyword>
<evidence type="ECO:0000256" key="1">
    <source>
        <dbReference type="PROSITE-ProRule" id="PRU00047"/>
    </source>
</evidence>
<comment type="caution">
    <text evidence="3">The sequence shown here is derived from an EMBL/GenBank/DDBJ whole genome shotgun (WGS) entry which is preliminary data.</text>
</comment>
<dbReference type="Gene3D" id="4.10.60.10">
    <property type="entry name" value="Zinc finger, CCHC-type"/>
    <property type="match status" value="1"/>
</dbReference>
<evidence type="ECO:0000313" key="4">
    <source>
        <dbReference type="Proteomes" id="UP001151760"/>
    </source>
</evidence>
<reference evidence="3" key="2">
    <citation type="submission" date="2022-01" db="EMBL/GenBank/DDBJ databases">
        <authorList>
            <person name="Yamashiro T."/>
            <person name="Shiraishi A."/>
            <person name="Satake H."/>
            <person name="Nakayama K."/>
        </authorList>
    </citation>
    <scope>NUCLEOTIDE SEQUENCE</scope>
</reference>
<protein>
    <submittedName>
        <fullName evidence="3">Reverse transcriptase domain-containing protein</fullName>
    </submittedName>
</protein>
<gene>
    <name evidence="3" type="ORF">Tco_0953642</name>
</gene>
<dbReference type="EMBL" id="BQNB010015854">
    <property type="protein sequence ID" value="GJT44927.1"/>
    <property type="molecule type" value="Genomic_DNA"/>
</dbReference>
<dbReference type="InterPro" id="IPR001878">
    <property type="entry name" value="Znf_CCHC"/>
</dbReference>
<dbReference type="PROSITE" id="PS50158">
    <property type="entry name" value="ZF_CCHC"/>
    <property type="match status" value="1"/>
</dbReference>
<feature type="domain" description="CCHC-type" evidence="2">
    <location>
        <begin position="33"/>
        <end position="46"/>
    </location>
</feature>
<sequence>NCKRIGHQTKDCRIPAVITNQEALVVNQRTLTCFECGKQGHYHSKCLELKNQNHENQAGSSEARGRVYAFGRGEADQDPNNIADDINA</sequence>
<accession>A0ABQ5E2S4</accession>
<dbReference type="Proteomes" id="UP001151760">
    <property type="component" value="Unassembled WGS sequence"/>
</dbReference>
<feature type="non-terminal residue" evidence="3">
    <location>
        <position position="1"/>
    </location>
</feature>
<organism evidence="3 4">
    <name type="scientific">Tanacetum coccineum</name>
    <dbReference type="NCBI Taxonomy" id="301880"/>
    <lineage>
        <taxon>Eukaryota</taxon>
        <taxon>Viridiplantae</taxon>
        <taxon>Streptophyta</taxon>
        <taxon>Embryophyta</taxon>
        <taxon>Tracheophyta</taxon>
        <taxon>Spermatophyta</taxon>
        <taxon>Magnoliopsida</taxon>
        <taxon>eudicotyledons</taxon>
        <taxon>Gunneridae</taxon>
        <taxon>Pentapetalae</taxon>
        <taxon>asterids</taxon>
        <taxon>campanulids</taxon>
        <taxon>Asterales</taxon>
        <taxon>Asteraceae</taxon>
        <taxon>Asteroideae</taxon>
        <taxon>Anthemideae</taxon>
        <taxon>Anthemidinae</taxon>
        <taxon>Tanacetum</taxon>
    </lineage>
</organism>
<keyword evidence="1" id="KW-0863">Zinc-finger</keyword>
<reference evidence="3" key="1">
    <citation type="journal article" date="2022" name="Int. J. Mol. Sci.">
        <title>Draft Genome of Tanacetum Coccineum: Genomic Comparison of Closely Related Tanacetum-Family Plants.</title>
        <authorList>
            <person name="Yamashiro T."/>
            <person name="Shiraishi A."/>
            <person name="Nakayama K."/>
            <person name="Satake H."/>
        </authorList>
    </citation>
    <scope>NUCLEOTIDE SEQUENCE</scope>
</reference>
<dbReference type="GO" id="GO:0003964">
    <property type="term" value="F:RNA-directed DNA polymerase activity"/>
    <property type="evidence" value="ECO:0007669"/>
    <property type="project" value="UniProtKB-KW"/>
</dbReference>
<keyword evidence="3" id="KW-0695">RNA-directed DNA polymerase</keyword>